<dbReference type="Gene3D" id="3.30.2090.10">
    <property type="entry name" value="Multidrug efflux transporter AcrB TolC docking domain, DN and DC subdomains"/>
    <property type="match status" value="3"/>
</dbReference>
<feature type="transmembrane region" description="Helical" evidence="2">
    <location>
        <begin position="1114"/>
        <end position="1135"/>
    </location>
</feature>
<evidence type="ECO:0000313" key="3">
    <source>
        <dbReference type="EMBL" id="CUM81909.1"/>
    </source>
</evidence>
<keyword evidence="2" id="KW-0472">Membrane</keyword>
<feature type="coiled-coil region" evidence="1">
    <location>
        <begin position="200"/>
        <end position="234"/>
    </location>
</feature>
<keyword evidence="2" id="KW-1133">Transmembrane helix</keyword>
<feature type="transmembrane region" description="Helical" evidence="2">
    <location>
        <begin position="1163"/>
        <end position="1185"/>
    </location>
</feature>
<feature type="transmembrane region" description="Helical" evidence="2">
    <location>
        <begin position="1062"/>
        <end position="1081"/>
    </location>
</feature>
<dbReference type="Proteomes" id="UP000095598">
    <property type="component" value="Unassembled WGS sequence"/>
</dbReference>
<dbReference type="Gene3D" id="3.30.70.1440">
    <property type="entry name" value="Multidrug efflux transporter AcrB pore domain"/>
    <property type="match status" value="1"/>
</dbReference>
<protein>
    <submittedName>
        <fullName evidence="3">Swarming motility protein SwrC</fullName>
    </submittedName>
</protein>
<feature type="transmembrane region" description="Helical" evidence="2">
    <location>
        <begin position="565"/>
        <end position="585"/>
    </location>
</feature>
<keyword evidence="2" id="KW-0812">Transmembrane</keyword>
<dbReference type="Gene3D" id="3.30.70.1320">
    <property type="entry name" value="Multidrug efflux transporter AcrB pore domain like"/>
    <property type="match status" value="2"/>
</dbReference>
<dbReference type="InterPro" id="IPR001036">
    <property type="entry name" value="Acrflvin-R"/>
</dbReference>
<organism evidence="3 4">
    <name type="scientific">Anaerostipes hadrus</name>
    <dbReference type="NCBI Taxonomy" id="649756"/>
    <lineage>
        <taxon>Bacteria</taxon>
        <taxon>Bacillati</taxon>
        <taxon>Bacillota</taxon>
        <taxon>Clostridia</taxon>
        <taxon>Lachnospirales</taxon>
        <taxon>Lachnospiraceae</taxon>
        <taxon>Anaerostipes</taxon>
    </lineage>
</organism>
<gene>
    <name evidence="3" type="primary">swrC</name>
    <name evidence="3" type="ORF">ERS852425_00808</name>
</gene>
<dbReference type="EMBL" id="CYXT01000004">
    <property type="protein sequence ID" value="CUM81909.1"/>
    <property type="molecule type" value="Genomic_DNA"/>
</dbReference>
<accession>A0A173RWI6</accession>
<dbReference type="Gene3D" id="1.20.1640.10">
    <property type="entry name" value="Multidrug efflux transporter AcrB transmembrane domain"/>
    <property type="match status" value="3"/>
</dbReference>
<dbReference type="Pfam" id="PF00873">
    <property type="entry name" value="ACR_tran"/>
    <property type="match status" value="2"/>
</dbReference>
<keyword evidence="1" id="KW-0175">Coiled coil</keyword>
<dbReference type="SUPFAM" id="SSF82714">
    <property type="entry name" value="Multidrug efflux transporter AcrB TolC docking domain, DN and DC subdomains"/>
    <property type="match status" value="2"/>
</dbReference>
<evidence type="ECO:0000256" key="2">
    <source>
        <dbReference type="SAM" id="Phobius"/>
    </source>
</evidence>
<dbReference type="PANTHER" id="PTHR32063:SF0">
    <property type="entry name" value="SWARMING MOTILITY PROTEIN SWRC"/>
    <property type="match status" value="1"/>
</dbReference>
<feature type="transmembrane region" description="Helical" evidence="2">
    <location>
        <begin position="1191"/>
        <end position="1217"/>
    </location>
</feature>
<dbReference type="AlphaFoldDB" id="A0A173RWI6"/>
<sequence length="1225" mass="132763">MISKFSVKKPYTVIVAVVLVIILGIVSFTKMTTDLLPSMELPYAIVMTTYQGASPETVETTVTKPVEQSMATISNIKEVNSISSENMSMVILEFEGDTDMNAVSLDMREKLDMIKGYWPDEVGNPTIMKLNPDMMPVMVTAMDSDKLSNTELSELINDKIAPSLEAVDGVASVSSTGLVTEQINAIISEKKINKLNEKIEKALNGQFDEAQNKIDQARAQMESGKNTLDAQRTKANTQLAKAQTALTDGQLSLAQKEVQVTSSITNLKVQKQSLQTSLKTLKTQIAKMEEQAKQVPDAATKMQLAAQIEELKKQETTAKSSIKALDKNLKALNNALKQIKKGKKTINSKLTQFNVQSATATQKMNDGEIKLAQGEAQLNFSQQQLDSSKEQAKEAANIKNKLTVANVKALLTAQNFEMPAGYISEGNTQYLVRVGDKVTNQKDLANMELLDLGIKGIPPVKLCDVADVAIVDNSADTYCRVNGNNGVVLTVQKQNNYSTADVADKVAAKMKTLTKENKGFHYVNIMDQGVYIDMVTGSVIQNLLMGAILAVFILLLFLKDVRPTIVIACSIPLSVIFAVVLMYFTGITLNVISLSGLALGVGMLVDNSIVVIENIYRLRKEGVPVKEAAITGARGVAGAITSSTLTTISVFLPIVFTTGLTKQLFVDMGLTIGYSLVASLIVAVTFVPMMSAGVLNKVTQKDSKVINKLQTLYRKVMTRLLNRKIIVVAVTLALFAGSIFGAMNIGSSLMPSMDSTQMTMTIKMPQGSSMEETASMTDTVMKKVKEIKDVDSVAGMISSGSSGISSMTSGGSSNEDQSSMYVLLKEKKKHTNKEIKKEILKKTKKFDCEVEVQESSMDMSALGGSGISVQIKGNDLNKLRSIGKDIAQIVEDTKGTQNISNGSEETTPDLHVVVDKKKAVKNGLTVATIYQQLSEKLKDASEATTITINEKEYSVNVGNSAKNTLTRDDLKKVKLTGTVSGKEKEVTLDQVANFRNSDSLSSINRNQQERTLSVTSEIKDGYNVGKVSSAVQKKIKKYNAPKGYSITMKGEMESIQETTGQIGLMLLLAVAFMYLIMVAQFQSLKSPFIILFTIPMAFTGGFLGLLITGKDLSAIAMIGFVMLAGIIVNNGIVLVDTINQLRESGYEFEEAILTAGTMRVRPILMTALTTILGLSTMAIGLGQGAEMMQPMAIVTIGGLIYGTLLTLLVVPCIYGLFNRRKKKAE</sequence>
<dbReference type="SUPFAM" id="SSF82866">
    <property type="entry name" value="Multidrug efflux transporter AcrB transmembrane domain"/>
    <property type="match status" value="2"/>
</dbReference>
<evidence type="ECO:0000256" key="1">
    <source>
        <dbReference type="SAM" id="Coils"/>
    </source>
</evidence>
<feature type="transmembrane region" description="Helical" evidence="2">
    <location>
        <begin position="591"/>
        <end position="616"/>
    </location>
</feature>
<dbReference type="Gene3D" id="3.30.70.1430">
    <property type="entry name" value="Multidrug efflux transporter AcrB pore domain"/>
    <property type="match status" value="2"/>
</dbReference>
<feature type="transmembrane region" description="Helical" evidence="2">
    <location>
        <begin position="1088"/>
        <end position="1108"/>
    </location>
</feature>
<feature type="transmembrane region" description="Helical" evidence="2">
    <location>
        <begin position="12"/>
        <end position="29"/>
    </location>
</feature>
<feature type="transmembrane region" description="Helical" evidence="2">
    <location>
        <begin position="672"/>
        <end position="695"/>
    </location>
</feature>
<dbReference type="InterPro" id="IPR027463">
    <property type="entry name" value="AcrB_DN_DC_subdom"/>
</dbReference>
<feature type="coiled-coil region" evidence="1">
    <location>
        <begin position="264"/>
        <end position="342"/>
    </location>
</feature>
<dbReference type="PANTHER" id="PTHR32063">
    <property type="match status" value="1"/>
</dbReference>
<evidence type="ECO:0000313" key="4">
    <source>
        <dbReference type="Proteomes" id="UP000095598"/>
    </source>
</evidence>
<dbReference type="GO" id="GO:0042910">
    <property type="term" value="F:xenobiotic transmembrane transporter activity"/>
    <property type="evidence" value="ECO:0007669"/>
    <property type="project" value="TreeGrafter"/>
</dbReference>
<feature type="transmembrane region" description="Helical" evidence="2">
    <location>
        <begin position="636"/>
        <end position="660"/>
    </location>
</feature>
<proteinExistence type="predicted"/>
<feature type="coiled-coil region" evidence="1">
    <location>
        <begin position="371"/>
        <end position="398"/>
    </location>
</feature>
<feature type="transmembrane region" description="Helical" evidence="2">
    <location>
        <begin position="539"/>
        <end position="558"/>
    </location>
</feature>
<dbReference type="RefSeq" id="WP_055258029.1">
    <property type="nucleotide sequence ID" value="NZ_CYXT01000004.1"/>
</dbReference>
<dbReference type="SUPFAM" id="SSF82693">
    <property type="entry name" value="Multidrug efflux transporter AcrB pore domain, PN1, PN2, PC1 and PC2 subdomains"/>
    <property type="match status" value="3"/>
</dbReference>
<feature type="transmembrane region" description="Helical" evidence="2">
    <location>
        <begin position="725"/>
        <end position="745"/>
    </location>
</feature>
<name>A0A173RWI6_ANAHA</name>
<dbReference type="GO" id="GO:0005886">
    <property type="term" value="C:plasma membrane"/>
    <property type="evidence" value="ECO:0007669"/>
    <property type="project" value="TreeGrafter"/>
</dbReference>
<reference evidence="3 4" key="1">
    <citation type="submission" date="2015-09" db="EMBL/GenBank/DDBJ databases">
        <authorList>
            <consortium name="Pathogen Informatics"/>
        </authorList>
    </citation>
    <scope>NUCLEOTIDE SEQUENCE [LARGE SCALE GENOMIC DNA]</scope>
    <source>
        <strain evidence="3 4">2789STDY5608868</strain>
    </source>
</reference>